<name>A0AA40HVB7_CNENI</name>
<feature type="transmembrane region" description="Helical" evidence="2">
    <location>
        <begin position="253"/>
        <end position="273"/>
    </location>
</feature>
<dbReference type="PANTHER" id="PTHR16675:SF1">
    <property type="entry name" value="UL16 BINDING PROTEIN 21"/>
    <property type="match status" value="1"/>
</dbReference>
<feature type="chain" id="PRO_5041449293" description="MHC class I-like antigen recognition-like domain-containing protein" evidence="3">
    <location>
        <begin position="26"/>
        <end position="285"/>
    </location>
</feature>
<reference evidence="5" key="1">
    <citation type="submission" date="2023-06" db="EMBL/GenBank/DDBJ databases">
        <title>Reference genome for the Northern bat (Eptesicus nilssonii), a most northern bat species.</title>
        <authorList>
            <person name="Laine V.N."/>
            <person name="Pulliainen A.T."/>
            <person name="Lilley T.M."/>
        </authorList>
    </citation>
    <scope>NUCLEOTIDE SEQUENCE</scope>
    <source>
        <strain evidence="5">BLF_Eptnil</strain>
        <tissue evidence="5">Kidney</tissue>
    </source>
</reference>
<dbReference type="GO" id="GO:0002486">
    <property type="term" value="P:antigen processing and presentation of endogenous peptide antigen via MHC class I via ER pathway, TAP-independent"/>
    <property type="evidence" value="ECO:0007669"/>
    <property type="project" value="TreeGrafter"/>
</dbReference>
<dbReference type="InterPro" id="IPR011161">
    <property type="entry name" value="MHC_I-like_Ag-recog"/>
</dbReference>
<accession>A0AA40HVB7</accession>
<dbReference type="AlphaFoldDB" id="A0AA40HVB7"/>
<comment type="caution">
    <text evidence="5">The sequence shown here is derived from an EMBL/GenBank/DDBJ whole genome shotgun (WGS) entry which is preliminary data.</text>
</comment>
<dbReference type="GO" id="GO:0006955">
    <property type="term" value="P:immune response"/>
    <property type="evidence" value="ECO:0007669"/>
    <property type="project" value="TreeGrafter"/>
</dbReference>
<dbReference type="Proteomes" id="UP001177744">
    <property type="component" value="Unassembled WGS sequence"/>
</dbReference>
<dbReference type="GO" id="GO:0002476">
    <property type="term" value="P:antigen processing and presentation of endogenous peptide antigen via MHC class Ib"/>
    <property type="evidence" value="ECO:0007669"/>
    <property type="project" value="TreeGrafter"/>
</dbReference>
<sequence>MVGIACSKSILVLLVLTVLPDLSWAVDCLCMEGEMGEWCFGSFYSNSNPHQHFSFTDSNSFHYNFKISSNEQPWCTVQGEMDKVKYFSYDCGSNKVISMSLLREAGKAMDSCKGMPNTMSNVGNELKSLLPDIKQEKYAYGAPFTLQVRMTCQRKADGGTCGFLEFFLDGQRFLTFDPETEKYRVDNSVGERLKKKWENDKDLTKFFKITLKGDCQELYQCWVHWKIEPETTAASPTATAADRSKATTNTPIAWIYPVILTCAIIVGILGGSLQLQLLRAGLSGE</sequence>
<dbReference type="GO" id="GO:0001916">
    <property type="term" value="P:positive regulation of T cell mediated cytotoxicity"/>
    <property type="evidence" value="ECO:0007669"/>
    <property type="project" value="TreeGrafter"/>
</dbReference>
<dbReference type="PANTHER" id="PTHR16675">
    <property type="entry name" value="MHC CLASS I-RELATED"/>
    <property type="match status" value="1"/>
</dbReference>
<evidence type="ECO:0000256" key="3">
    <source>
        <dbReference type="SAM" id="SignalP"/>
    </source>
</evidence>
<dbReference type="Pfam" id="PF00129">
    <property type="entry name" value="MHC_I"/>
    <property type="match status" value="1"/>
</dbReference>
<dbReference type="InterPro" id="IPR011162">
    <property type="entry name" value="MHC_I/II-like_Ag-recog"/>
</dbReference>
<evidence type="ECO:0000259" key="4">
    <source>
        <dbReference type="Pfam" id="PF00129"/>
    </source>
</evidence>
<dbReference type="InterPro" id="IPR037055">
    <property type="entry name" value="MHC_I-like_Ag-recog_sf"/>
</dbReference>
<organism evidence="5 6">
    <name type="scientific">Cnephaeus nilssonii</name>
    <name type="common">Northern bat</name>
    <name type="synonym">Eptesicus nilssonii</name>
    <dbReference type="NCBI Taxonomy" id="3371016"/>
    <lineage>
        <taxon>Eukaryota</taxon>
        <taxon>Metazoa</taxon>
        <taxon>Chordata</taxon>
        <taxon>Craniata</taxon>
        <taxon>Vertebrata</taxon>
        <taxon>Euteleostomi</taxon>
        <taxon>Mammalia</taxon>
        <taxon>Eutheria</taxon>
        <taxon>Laurasiatheria</taxon>
        <taxon>Chiroptera</taxon>
        <taxon>Yangochiroptera</taxon>
        <taxon>Vespertilionidae</taxon>
        <taxon>Cnephaeus</taxon>
    </lineage>
</organism>
<evidence type="ECO:0000313" key="6">
    <source>
        <dbReference type="Proteomes" id="UP001177744"/>
    </source>
</evidence>
<dbReference type="SUPFAM" id="SSF54452">
    <property type="entry name" value="MHC antigen-recognition domain"/>
    <property type="match status" value="1"/>
</dbReference>
<evidence type="ECO:0000256" key="1">
    <source>
        <dbReference type="ARBA" id="ARBA00023180"/>
    </source>
</evidence>
<dbReference type="EMBL" id="JAULJE010000010">
    <property type="protein sequence ID" value="KAK1337943.1"/>
    <property type="molecule type" value="Genomic_DNA"/>
</dbReference>
<keyword evidence="2" id="KW-1133">Transmembrane helix</keyword>
<feature type="domain" description="MHC class I-like antigen recognition-like" evidence="4">
    <location>
        <begin position="69"/>
        <end position="220"/>
    </location>
</feature>
<keyword evidence="6" id="KW-1185">Reference proteome</keyword>
<proteinExistence type="predicted"/>
<evidence type="ECO:0000256" key="2">
    <source>
        <dbReference type="SAM" id="Phobius"/>
    </source>
</evidence>
<dbReference type="GO" id="GO:0009897">
    <property type="term" value="C:external side of plasma membrane"/>
    <property type="evidence" value="ECO:0007669"/>
    <property type="project" value="TreeGrafter"/>
</dbReference>
<keyword evidence="1" id="KW-0325">Glycoprotein</keyword>
<dbReference type="GO" id="GO:0005615">
    <property type="term" value="C:extracellular space"/>
    <property type="evidence" value="ECO:0007669"/>
    <property type="project" value="TreeGrafter"/>
</dbReference>
<evidence type="ECO:0000313" key="5">
    <source>
        <dbReference type="EMBL" id="KAK1337943.1"/>
    </source>
</evidence>
<dbReference type="Gene3D" id="3.30.500.10">
    <property type="entry name" value="MHC class I-like antigen recognition-like"/>
    <property type="match status" value="1"/>
</dbReference>
<keyword evidence="3" id="KW-0732">Signal</keyword>
<dbReference type="InterPro" id="IPR050208">
    <property type="entry name" value="MHC_class-I_related"/>
</dbReference>
<keyword evidence="2" id="KW-0812">Transmembrane</keyword>
<gene>
    <name evidence="5" type="ORF">QTO34_001046</name>
</gene>
<keyword evidence="2" id="KW-0472">Membrane</keyword>
<feature type="signal peptide" evidence="3">
    <location>
        <begin position="1"/>
        <end position="25"/>
    </location>
</feature>
<protein>
    <recommendedName>
        <fullName evidence="4">MHC class I-like antigen recognition-like domain-containing protein</fullName>
    </recommendedName>
</protein>